<dbReference type="EMBL" id="UINC01095624">
    <property type="protein sequence ID" value="SVC51859.1"/>
    <property type="molecule type" value="Genomic_DNA"/>
</dbReference>
<organism evidence="1">
    <name type="scientific">marine metagenome</name>
    <dbReference type="NCBI Taxonomy" id="408172"/>
    <lineage>
        <taxon>unclassified sequences</taxon>
        <taxon>metagenomes</taxon>
        <taxon>ecological metagenomes</taxon>
    </lineage>
</organism>
<evidence type="ECO:0000313" key="1">
    <source>
        <dbReference type="EMBL" id="SVC51859.1"/>
    </source>
</evidence>
<gene>
    <name evidence="1" type="ORF">METZ01_LOCUS304713</name>
</gene>
<reference evidence="1" key="1">
    <citation type="submission" date="2018-05" db="EMBL/GenBank/DDBJ databases">
        <authorList>
            <person name="Lanie J.A."/>
            <person name="Ng W.-L."/>
            <person name="Kazmierczak K.M."/>
            <person name="Andrzejewski T.M."/>
            <person name="Davidsen T.M."/>
            <person name="Wayne K.J."/>
            <person name="Tettelin H."/>
            <person name="Glass J.I."/>
            <person name="Rusch D."/>
            <person name="Podicherti R."/>
            <person name="Tsui H.-C.T."/>
            <person name="Winkler M.E."/>
        </authorList>
    </citation>
    <scope>NUCLEOTIDE SEQUENCE</scope>
</reference>
<sequence>LIAIGKINPFISKSIPMELAKDAIKMIGERKIVGKVVLFID</sequence>
<proteinExistence type="predicted"/>
<dbReference type="AlphaFoldDB" id="A0A382MSK4"/>
<name>A0A382MSK4_9ZZZZ</name>
<protein>
    <recommendedName>
        <fullName evidence="2">Alcohol dehydrogenase-like C-terminal domain-containing protein</fullName>
    </recommendedName>
</protein>
<feature type="non-terminal residue" evidence="1">
    <location>
        <position position="1"/>
    </location>
</feature>
<evidence type="ECO:0008006" key="2">
    <source>
        <dbReference type="Google" id="ProtNLM"/>
    </source>
</evidence>
<accession>A0A382MSK4</accession>